<dbReference type="EMBL" id="KV419402">
    <property type="protein sequence ID" value="KZS95207.1"/>
    <property type="molecule type" value="Genomic_DNA"/>
</dbReference>
<evidence type="ECO:0000313" key="2">
    <source>
        <dbReference type="EMBL" id="KZS95207.1"/>
    </source>
</evidence>
<organism evidence="2 3">
    <name type="scientific">Sistotremastrum niveocremeum HHB9708</name>
    <dbReference type="NCBI Taxonomy" id="1314777"/>
    <lineage>
        <taxon>Eukaryota</taxon>
        <taxon>Fungi</taxon>
        <taxon>Dikarya</taxon>
        <taxon>Basidiomycota</taxon>
        <taxon>Agaricomycotina</taxon>
        <taxon>Agaricomycetes</taxon>
        <taxon>Sistotremastrales</taxon>
        <taxon>Sistotremastraceae</taxon>
        <taxon>Sertulicium</taxon>
        <taxon>Sertulicium niveocremeum</taxon>
    </lineage>
</organism>
<feature type="region of interest" description="Disordered" evidence="1">
    <location>
        <begin position="29"/>
        <end position="71"/>
    </location>
</feature>
<dbReference type="AlphaFoldDB" id="A0A164WNH6"/>
<proteinExistence type="predicted"/>
<keyword evidence="3" id="KW-1185">Reference proteome</keyword>
<feature type="compositionally biased region" description="Basic and acidic residues" evidence="1">
    <location>
        <begin position="53"/>
        <end position="71"/>
    </location>
</feature>
<evidence type="ECO:0000313" key="3">
    <source>
        <dbReference type="Proteomes" id="UP000076722"/>
    </source>
</evidence>
<gene>
    <name evidence="2" type="ORF">SISNIDRAFT_464859</name>
</gene>
<sequence>MPNPVYWYPLGKVGIRPFIRRASNQSLHAASRAERVNGPLNAKDAAPAPPKAPSKEQEARVEKSRMEKAERQERMDITMVLTPVKEHVGGFTRPKDLRALYHFPGGPATDPRKKHSSPMDEAYTSHTVFLLESRYLVRRPIGITDEYKYYTGICQSKNFLAVVKQFNSELSPGEAKEAMDNAYWPWTNYTITSLRKTKWWTDPDDRESAMKELRGVSDNQSTTVLNEQRKSGIQAGSEPIANVELSDEEDEVEMDVDSSEAQVPQTSSAPYTPHAKNSVETLRLHRARYLATLDSEPFWRPLLSVSFPTRPLATSVVRLAKALPHGLAYYASIPSDERKSVLSFSSRVRNLRMNRFRDLIKEVVIRLAGYRGGFPGLRYSSADRGMTINGERLAEPLTVDERKVSVGLAEWYWRGAEERDIYQDMLGDFEGFEVFGIDDWGRRLDAAGKVEEGQEVQASNRRIFEEGEE</sequence>
<name>A0A164WNH6_9AGAM</name>
<dbReference type="Proteomes" id="UP000076722">
    <property type="component" value="Unassembled WGS sequence"/>
</dbReference>
<reference evidence="2 3" key="1">
    <citation type="journal article" date="2016" name="Mol. Biol. Evol.">
        <title>Comparative Genomics of Early-Diverging Mushroom-Forming Fungi Provides Insights into the Origins of Lignocellulose Decay Capabilities.</title>
        <authorList>
            <person name="Nagy L.G."/>
            <person name="Riley R."/>
            <person name="Tritt A."/>
            <person name="Adam C."/>
            <person name="Daum C."/>
            <person name="Floudas D."/>
            <person name="Sun H."/>
            <person name="Yadav J.S."/>
            <person name="Pangilinan J."/>
            <person name="Larsson K.H."/>
            <person name="Matsuura K."/>
            <person name="Barry K."/>
            <person name="Labutti K."/>
            <person name="Kuo R."/>
            <person name="Ohm R.A."/>
            <person name="Bhattacharya S.S."/>
            <person name="Shirouzu T."/>
            <person name="Yoshinaga Y."/>
            <person name="Martin F.M."/>
            <person name="Grigoriev I.V."/>
            <person name="Hibbett D.S."/>
        </authorList>
    </citation>
    <scope>NUCLEOTIDE SEQUENCE [LARGE SCALE GENOMIC DNA]</scope>
    <source>
        <strain evidence="2 3">HHB9708</strain>
    </source>
</reference>
<accession>A0A164WNH6</accession>
<protein>
    <submittedName>
        <fullName evidence="2">Uncharacterized protein</fullName>
    </submittedName>
</protein>
<evidence type="ECO:0000256" key="1">
    <source>
        <dbReference type="SAM" id="MobiDB-lite"/>
    </source>
</evidence>
<dbReference type="OrthoDB" id="3258969at2759"/>